<accession>A0A0N1H9C9</accession>
<feature type="compositionally biased region" description="Basic and acidic residues" evidence="1">
    <location>
        <begin position="86"/>
        <end position="98"/>
    </location>
</feature>
<evidence type="ECO:0000256" key="1">
    <source>
        <dbReference type="SAM" id="MobiDB-lite"/>
    </source>
</evidence>
<dbReference type="GeneID" id="28738286"/>
<gene>
    <name evidence="3" type="ORF">AB675_6139</name>
</gene>
<dbReference type="EMBL" id="LFJN01000004">
    <property type="protein sequence ID" value="KPI44135.1"/>
    <property type="molecule type" value="Genomic_DNA"/>
</dbReference>
<feature type="region of interest" description="Disordered" evidence="1">
    <location>
        <begin position="50"/>
        <end position="98"/>
    </location>
</feature>
<dbReference type="VEuPathDB" id="FungiDB:AB675_6139"/>
<evidence type="ECO:0000256" key="2">
    <source>
        <dbReference type="SAM" id="Phobius"/>
    </source>
</evidence>
<dbReference type="OrthoDB" id="4158812at2759"/>
<keyword evidence="2" id="KW-0812">Transmembrane</keyword>
<name>A0A0N1H9C9_9EURO</name>
<dbReference type="AlphaFoldDB" id="A0A0N1H9C9"/>
<feature type="region of interest" description="Disordered" evidence="1">
    <location>
        <begin position="162"/>
        <end position="191"/>
    </location>
</feature>
<sequence length="191" mass="21766">MEFDEDTVLAVFFIGFLAFAFTLPCTITACIAASRTRAWNKDKRARNGRRYGLLPQQASMTADPEAALESESDSDHESDYLDSEDERNAVSKREQKKKAIEERDADLLLSTSAKFIKEWKSVWRGPGGIEKVRQEAEAKAEVERRKIAREAVREYLRMERKKARKARKAAEQDEQAMELPSYGKAVSGEKQ</sequence>
<dbReference type="Proteomes" id="UP000038010">
    <property type="component" value="Unassembled WGS sequence"/>
</dbReference>
<feature type="transmembrane region" description="Helical" evidence="2">
    <location>
        <begin position="12"/>
        <end position="34"/>
    </location>
</feature>
<organism evidence="3 4">
    <name type="scientific">Cyphellophora attinorum</name>
    <dbReference type="NCBI Taxonomy" id="1664694"/>
    <lineage>
        <taxon>Eukaryota</taxon>
        <taxon>Fungi</taxon>
        <taxon>Dikarya</taxon>
        <taxon>Ascomycota</taxon>
        <taxon>Pezizomycotina</taxon>
        <taxon>Eurotiomycetes</taxon>
        <taxon>Chaetothyriomycetidae</taxon>
        <taxon>Chaetothyriales</taxon>
        <taxon>Cyphellophoraceae</taxon>
        <taxon>Cyphellophora</taxon>
    </lineage>
</organism>
<evidence type="ECO:0000313" key="4">
    <source>
        <dbReference type="Proteomes" id="UP000038010"/>
    </source>
</evidence>
<keyword evidence="2" id="KW-1133">Transmembrane helix</keyword>
<proteinExistence type="predicted"/>
<protein>
    <submittedName>
        <fullName evidence="3">Uncharacterized protein</fullName>
    </submittedName>
</protein>
<comment type="caution">
    <text evidence="3">The sequence shown here is derived from an EMBL/GenBank/DDBJ whole genome shotgun (WGS) entry which is preliminary data.</text>
</comment>
<evidence type="ECO:0000313" key="3">
    <source>
        <dbReference type="EMBL" id="KPI44135.1"/>
    </source>
</evidence>
<keyword evidence="4" id="KW-1185">Reference proteome</keyword>
<dbReference type="RefSeq" id="XP_018004098.1">
    <property type="nucleotide sequence ID" value="XM_018146406.1"/>
</dbReference>
<reference evidence="3 4" key="1">
    <citation type="submission" date="2015-06" db="EMBL/GenBank/DDBJ databases">
        <title>Draft genome of the ant-associated black yeast Phialophora attae CBS 131958.</title>
        <authorList>
            <person name="Moreno L.F."/>
            <person name="Stielow B.J."/>
            <person name="de Hoog S."/>
            <person name="Vicente V.A."/>
            <person name="Weiss V.A."/>
            <person name="de Vries M."/>
            <person name="Cruz L.M."/>
            <person name="Souza E.M."/>
        </authorList>
    </citation>
    <scope>NUCLEOTIDE SEQUENCE [LARGE SCALE GENOMIC DNA]</scope>
    <source>
        <strain evidence="3 4">CBS 131958</strain>
    </source>
</reference>
<keyword evidence="2" id="KW-0472">Membrane</keyword>